<dbReference type="Proteomes" id="UP000265515">
    <property type="component" value="Unassembled WGS sequence"/>
</dbReference>
<feature type="compositionally biased region" description="Basic and acidic residues" evidence="1">
    <location>
        <begin position="67"/>
        <end position="76"/>
    </location>
</feature>
<dbReference type="EMBL" id="BFEA01000133">
    <property type="protein sequence ID" value="GBG70616.1"/>
    <property type="molecule type" value="Genomic_DNA"/>
</dbReference>
<gene>
    <name evidence="2" type="ORF">CBR_g6742</name>
</gene>
<accession>A0A388KKP4</accession>
<feature type="compositionally biased region" description="Basic and acidic residues" evidence="1">
    <location>
        <begin position="40"/>
        <end position="59"/>
    </location>
</feature>
<evidence type="ECO:0000313" key="3">
    <source>
        <dbReference type="Proteomes" id="UP000265515"/>
    </source>
</evidence>
<evidence type="ECO:0000256" key="1">
    <source>
        <dbReference type="SAM" id="MobiDB-lite"/>
    </source>
</evidence>
<reference evidence="2 3" key="1">
    <citation type="journal article" date="2018" name="Cell">
        <title>The Chara Genome: Secondary Complexity and Implications for Plant Terrestrialization.</title>
        <authorList>
            <person name="Nishiyama T."/>
            <person name="Sakayama H."/>
            <person name="Vries J.D."/>
            <person name="Buschmann H."/>
            <person name="Saint-Marcoux D."/>
            <person name="Ullrich K.K."/>
            <person name="Haas F.B."/>
            <person name="Vanderstraeten L."/>
            <person name="Becker D."/>
            <person name="Lang D."/>
            <person name="Vosolsobe S."/>
            <person name="Rombauts S."/>
            <person name="Wilhelmsson P.K.I."/>
            <person name="Janitza P."/>
            <person name="Kern R."/>
            <person name="Heyl A."/>
            <person name="Rumpler F."/>
            <person name="Villalobos L.I.A.C."/>
            <person name="Clay J.M."/>
            <person name="Skokan R."/>
            <person name="Toyoda A."/>
            <person name="Suzuki Y."/>
            <person name="Kagoshima H."/>
            <person name="Schijlen E."/>
            <person name="Tajeshwar N."/>
            <person name="Catarino B."/>
            <person name="Hetherington A.J."/>
            <person name="Saltykova A."/>
            <person name="Bonnot C."/>
            <person name="Breuninger H."/>
            <person name="Symeonidi A."/>
            <person name="Radhakrishnan G.V."/>
            <person name="Van Nieuwerburgh F."/>
            <person name="Deforce D."/>
            <person name="Chang C."/>
            <person name="Karol K.G."/>
            <person name="Hedrich R."/>
            <person name="Ulvskov P."/>
            <person name="Glockner G."/>
            <person name="Delwiche C.F."/>
            <person name="Petrasek J."/>
            <person name="Van de Peer Y."/>
            <person name="Friml J."/>
            <person name="Beilby M."/>
            <person name="Dolan L."/>
            <person name="Kohara Y."/>
            <person name="Sugano S."/>
            <person name="Fujiyama A."/>
            <person name="Delaux P.-M."/>
            <person name="Quint M."/>
            <person name="TheiBen G."/>
            <person name="Hagemann M."/>
            <person name="Harholt J."/>
            <person name="Dunand C."/>
            <person name="Zachgo S."/>
            <person name="Langdale J."/>
            <person name="Maumus F."/>
            <person name="Straeten D.V.D."/>
            <person name="Gould S.B."/>
            <person name="Rensing S.A."/>
        </authorList>
    </citation>
    <scope>NUCLEOTIDE SEQUENCE [LARGE SCALE GENOMIC DNA]</scope>
    <source>
        <strain evidence="2 3">S276</strain>
    </source>
</reference>
<evidence type="ECO:0000313" key="2">
    <source>
        <dbReference type="EMBL" id="GBG70616.1"/>
    </source>
</evidence>
<feature type="region of interest" description="Disordered" evidence="1">
    <location>
        <begin position="40"/>
        <end position="102"/>
    </location>
</feature>
<dbReference type="AlphaFoldDB" id="A0A388KKP4"/>
<sequence length="229" mass="24986">MRTNPKLQDAITEARDRAERRCRRAGVTARLRITVTYHETETSTDTVDREQAHLDRDSGGESEMSEVGDRDSDLHSWNRPGQVRKNHPLARPGSSGAETSGRQYGLTRLARDWGQNVGLTGFAGLAGLTGFRGASGIGGTGWTRRGDTRAGALGSKRLTVLQSTMYATMKNIPILQALDAALQQQPPLHHVTHTTLSELKDYIRSICSIYWCCSGMRSTGAPCCSLSPT</sequence>
<organism evidence="2 3">
    <name type="scientific">Chara braunii</name>
    <name type="common">Braun's stonewort</name>
    <dbReference type="NCBI Taxonomy" id="69332"/>
    <lineage>
        <taxon>Eukaryota</taxon>
        <taxon>Viridiplantae</taxon>
        <taxon>Streptophyta</taxon>
        <taxon>Charophyceae</taxon>
        <taxon>Charales</taxon>
        <taxon>Characeae</taxon>
        <taxon>Chara</taxon>
    </lineage>
</organism>
<comment type="caution">
    <text evidence="2">The sequence shown here is derived from an EMBL/GenBank/DDBJ whole genome shotgun (WGS) entry which is preliminary data.</text>
</comment>
<name>A0A388KKP4_CHABU</name>
<dbReference type="Gramene" id="GBG70616">
    <property type="protein sequence ID" value="GBG70616"/>
    <property type="gene ID" value="CBR_g6742"/>
</dbReference>
<keyword evidence="3" id="KW-1185">Reference proteome</keyword>
<proteinExistence type="predicted"/>
<protein>
    <submittedName>
        <fullName evidence="2">Uncharacterized protein</fullName>
    </submittedName>
</protein>